<evidence type="ECO:0000259" key="1">
    <source>
        <dbReference type="Pfam" id="PF10000"/>
    </source>
</evidence>
<protein>
    <recommendedName>
        <fullName evidence="1">DUF2241 domain-containing protein</fullName>
    </recommendedName>
</protein>
<dbReference type="PANTHER" id="PTHR39199:SF1">
    <property type="entry name" value="BLR5128 PROTEIN"/>
    <property type="match status" value="1"/>
</dbReference>
<keyword evidence="3" id="KW-1185">Reference proteome</keyword>
<proteinExistence type="predicted"/>
<dbReference type="Pfam" id="PF10000">
    <property type="entry name" value="ACT_3"/>
    <property type="match status" value="1"/>
</dbReference>
<evidence type="ECO:0000313" key="2">
    <source>
        <dbReference type="EMBL" id="KAF2090033.1"/>
    </source>
</evidence>
<feature type="domain" description="DUF2241" evidence="1">
    <location>
        <begin position="5"/>
        <end position="72"/>
    </location>
</feature>
<dbReference type="InterPro" id="IPR045865">
    <property type="entry name" value="ACT-like_dom_sf"/>
</dbReference>
<dbReference type="SUPFAM" id="SSF55021">
    <property type="entry name" value="ACT-like"/>
    <property type="match status" value="2"/>
</dbReference>
<dbReference type="InterPro" id="IPR018717">
    <property type="entry name" value="DUF2241"/>
</dbReference>
<dbReference type="AlphaFoldDB" id="A0A9P4HY55"/>
<accession>A0A9P4HY55</accession>
<dbReference type="Gene3D" id="3.30.2130.10">
    <property type="entry name" value="VC0802-like"/>
    <property type="match status" value="1"/>
</dbReference>
<gene>
    <name evidence="2" type="ORF">K490DRAFT_35477</name>
</gene>
<evidence type="ECO:0000313" key="3">
    <source>
        <dbReference type="Proteomes" id="UP000799776"/>
    </source>
</evidence>
<reference evidence="2" key="1">
    <citation type="journal article" date="2020" name="Stud. Mycol.">
        <title>101 Dothideomycetes genomes: a test case for predicting lifestyles and emergence of pathogens.</title>
        <authorList>
            <person name="Haridas S."/>
            <person name="Albert R."/>
            <person name="Binder M."/>
            <person name="Bloem J."/>
            <person name="Labutti K."/>
            <person name="Salamov A."/>
            <person name="Andreopoulos B."/>
            <person name="Baker S."/>
            <person name="Barry K."/>
            <person name="Bills G."/>
            <person name="Bluhm B."/>
            <person name="Cannon C."/>
            <person name="Castanera R."/>
            <person name="Culley D."/>
            <person name="Daum C."/>
            <person name="Ezra D."/>
            <person name="Gonzalez J."/>
            <person name="Henrissat B."/>
            <person name="Kuo A."/>
            <person name="Liang C."/>
            <person name="Lipzen A."/>
            <person name="Lutzoni F."/>
            <person name="Magnuson J."/>
            <person name="Mondo S."/>
            <person name="Nolan M."/>
            <person name="Ohm R."/>
            <person name="Pangilinan J."/>
            <person name="Park H.-J."/>
            <person name="Ramirez L."/>
            <person name="Alfaro M."/>
            <person name="Sun H."/>
            <person name="Tritt A."/>
            <person name="Yoshinaga Y."/>
            <person name="Zwiers L.-H."/>
            <person name="Turgeon B."/>
            <person name="Goodwin S."/>
            <person name="Spatafora J."/>
            <person name="Crous P."/>
            <person name="Grigoriev I."/>
        </authorList>
    </citation>
    <scope>NUCLEOTIDE SEQUENCE</scope>
    <source>
        <strain evidence="2">CBS 121410</strain>
    </source>
</reference>
<dbReference type="GO" id="GO:0006520">
    <property type="term" value="P:amino acid metabolic process"/>
    <property type="evidence" value="ECO:0007669"/>
    <property type="project" value="UniProtKB-ARBA"/>
</dbReference>
<dbReference type="OrthoDB" id="10064407at2759"/>
<dbReference type="PANTHER" id="PTHR39199">
    <property type="entry name" value="BLR5128 PROTEIN"/>
    <property type="match status" value="1"/>
</dbReference>
<organism evidence="2 3">
    <name type="scientific">Saccharata proteae CBS 121410</name>
    <dbReference type="NCBI Taxonomy" id="1314787"/>
    <lineage>
        <taxon>Eukaryota</taxon>
        <taxon>Fungi</taxon>
        <taxon>Dikarya</taxon>
        <taxon>Ascomycota</taxon>
        <taxon>Pezizomycotina</taxon>
        <taxon>Dothideomycetes</taxon>
        <taxon>Dothideomycetes incertae sedis</taxon>
        <taxon>Botryosphaeriales</taxon>
        <taxon>Saccharataceae</taxon>
        <taxon>Saccharata</taxon>
    </lineage>
</organism>
<dbReference type="EMBL" id="ML978713">
    <property type="protein sequence ID" value="KAF2090033.1"/>
    <property type="molecule type" value="Genomic_DNA"/>
</dbReference>
<name>A0A9P4HY55_9PEZI</name>
<sequence length="142" mass="15509">MAAVGELSLNTLLASLAPELDPETFVFVTIPSPPIPGQLNLKMMFEEKEGLTLIAAKSSVEEHELPYQFPCRMITLNVHSSLEAVGFMAVVADRLRQLGMGVNPVSGYYHDHLFVPEGRETEAMDALRQLAEEAKEGTPVAV</sequence>
<dbReference type="GO" id="GO:0046394">
    <property type="term" value="P:carboxylic acid biosynthetic process"/>
    <property type="evidence" value="ECO:0007669"/>
    <property type="project" value="UniProtKB-ARBA"/>
</dbReference>
<comment type="caution">
    <text evidence="2">The sequence shown here is derived from an EMBL/GenBank/DDBJ whole genome shotgun (WGS) entry which is preliminary data.</text>
</comment>
<dbReference type="Proteomes" id="UP000799776">
    <property type="component" value="Unassembled WGS sequence"/>
</dbReference>